<dbReference type="Pfam" id="PF13518">
    <property type="entry name" value="HTH_28"/>
    <property type="match status" value="1"/>
</dbReference>
<sequence length="98" mass="11257">MERKTKILSEIKIEVVKEYLSGKISVGQIAYQLQVSSFSVEEWIRKYKAFGVDGLISNSRNKHYSHELKIKAITDYINGEGSLYDISIRYKISSHSVL</sequence>
<evidence type="ECO:0000256" key="1">
    <source>
        <dbReference type="ARBA" id="ARBA00038232"/>
    </source>
</evidence>
<dbReference type="EMBL" id="FNJM01000007">
    <property type="protein sequence ID" value="SDP55250.1"/>
    <property type="molecule type" value="Genomic_DNA"/>
</dbReference>
<dbReference type="PANTHER" id="PTHR33795:SF1">
    <property type="entry name" value="INSERTION ELEMENT IS150 PROTEIN INSJ"/>
    <property type="match status" value="1"/>
</dbReference>
<proteinExistence type="inferred from homology"/>
<dbReference type="RefSeq" id="WP_139164841.1">
    <property type="nucleotide sequence ID" value="NZ_FNJM01000007.1"/>
</dbReference>
<dbReference type="InterPro" id="IPR055247">
    <property type="entry name" value="InsJ-like_HTH"/>
</dbReference>
<protein>
    <submittedName>
        <fullName evidence="3">Transposase and inactivated derivatives</fullName>
    </submittedName>
</protein>
<evidence type="ECO:0000313" key="4">
    <source>
        <dbReference type="Proteomes" id="UP000198597"/>
    </source>
</evidence>
<dbReference type="OrthoDB" id="9797531at2"/>
<dbReference type="InterPro" id="IPR010921">
    <property type="entry name" value="Trp_repressor/repl_initiator"/>
</dbReference>
<reference evidence="3 4" key="1">
    <citation type="submission" date="2016-10" db="EMBL/GenBank/DDBJ databases">
        <authorList>
            <person name="de Groot N.N."/>
        </authorList>
    </citation>
    <scope>NUCLEOTIDE SEQUENCE [LARGE SCALE GENOMIC DNA]</scope>
    <source>
        <strain evidence="3 4">DSM 12272</strain>
    </source>
</reference>
<organism evidence="3 4">
    <name type="scientific">Clostridium gasigenes</name>
    <dbReference type="NCBI Taxonomy" id="94869"/>
    <lineage>
        <taxon>Bacteria</taxon>
        <taxon>Bacillati</taxon>
        <taxon>Bacillota</taxon>
        <taxon>Clostridia</taxon>
        <taxon>Eubacteriales</taxon>
        <taxon>Clostridiaceae</taxon>
        <taxon>Clostridium</taxon>
    </lineage>
</organism>
<feature type="domain" description="Insertion element IS150 protein InsJ-like helix-turn-helix" evidence="2">
    <location>
        <begin position="12"/>
        <end position="62"/>
    </location>
</feature>
<dbReference type="InterPro" id="IPR052057">
    <property type="entry name" value="IS150/IS1296_orfA-like"/>
</dbReference>
<dbReference type="STRING" id="94869.SAMN04488529_107136"/>
<dbReference type="PANTHER" id="PTHR33795">
    <property type="entry name" value="INSERTION ELEMENT IS150 PROTEIN INSJ"/>
    <property type="match status" value="1"/>
</dbReference>
<dbReference type="AlphaFoldDB" id="A0A1H0TNH3"/>
<evidence type="ECO:0000259" key="2">
    <source>
        <dbReference type="Pfam" id="PF13518"/>
    </source>
</evidence>
<gene>
    <name evidence="3" type="ORF">SAMN04488529_107136</name>
</gene>
<feature type="non-terminal residue" evidence="3">
    <location>
        <position position="98"/>
    </location>
</feature>
<keyword evidence="4" id="KW-1185">Reference proteome</keyword>
<evidence type="ECO:0000313" key="3">
    <source>
        <dbReference type="EMBL" id="SDP55250.1"/>
    </source>
</evidence>
<dbReference type="GO" id="GO:0043565">
    <property type="term" value="F:sequence-specific DNA binding"/>
    <property type="evidence" value="ECO:0007669"/>
    <property type="project" value="InterPro"/>
</dbReference>
<name>A0A1H0TNH3_9CLOT</name>
<accession>A0A1H0TNH3</accession>
<comment type="similarity">
    <text evidence="1">Belongs to the IS150/IS1296 orfA family.</text>
</comment>
<dbReference type="SUPFAM" id="SSF48295">
    <property type="entry name" value="TrpR-like"/>
    <property type="match status" value="2"/>
</dbReference>
<dbReference type="InterPro" id="IPR036388">
    <property type="entry name" value="WH-like_DNA-bd_sf"/>
</dbReference>
<dbReference type="Proteomes" id="UP000198597">
    <property type="component" value="Unassembled WGS sequence"/>
</dbReference>
<dbReference type="Gene3D" id="1.10.10.10">
    <property type="entry name" value="Winged helix-like DNA-binding domain superfamily/Winged helix DNA-binding domain"/>
    <property type="match status" value="1"/>
</dbReference>